<evidence type="ECO:0000313" key="1">
    <source>
        <dbReference type="EMBL" id="PTB51819.1"/>
    </source>
</evidence>
<keyword evidence="2" id="KW-1185">Reference proteome</keyword>
<organism evidence="1 2">
    <name type="scientific">Trichoderma harzianum CBS 226.95</name>
    <dbReference type="NCBI Taxonomy" id="983964"/>
    <lineage>
        <taxon>Eukaryota</taxon>
        <taxon>Fungi</taxon>
        <taxon>Dikarya</taxon>
        <taxon>Ascomycota</taxon>
        <taxon>Pezizomycotina</taxon>
        <taxon>Sordariomycetes</taxon>
        <taxon>Hypocreomycetidae</taxon>
        <taxon>Hypocreales</taxon>
        <taxon>Hypocreaceae</taxon>
        <taxon>Trichoderma</taxon>
    </lineage>
</organism>
<proteinExistence type="predicted"/>
<dbReference type="Proteomes" id="UP000241690">
    <property type="component" value="Unassembled WGS sequence"/>
</dbReference>
<gene>
    <name evidence="1" type="ORF">M431DRAFT_510967</name>
</gene>
<accession>A0A2T4A433</accession>
<reference evidence="1 2" key="1">
    <citation type="submission" date="2016-07" db="EMBL/GenBank/DDBJ databases">
        <title>Multiple horizontal gene transfer events from other fungi enriched the ability of initially mycotrophic Trichoderma (Ascomycota) to feed on dead plant biomass.</title>
        <authorList>
            <consortium name="DOE Joint Genome Institute"/>
            <person name="Aerts A."/>
            <person name="Atanasova L."/>
            <person name="Chenthamara K."/>
            <person name="Zhang J."/>
            <person name="Grujic M."/>
            <person name="Henrissat B."/>
            <person name="Kuo A."/>
            <person name="Salamov A."/>
            <person name="Lipzen A."/>
            <person name="Labutti K."/>
            <person name="Barry K."/>
            <person name="Miao Y."/>
            <person name="Rahimi M.J."/>
            <person name="Shen Q."/>
            <person name="Grigoriev I.V."/>
            <person name="Kubicek C.P."/>
            <person name="Druzhinina I.S."/>
        </authorList>
    </citation>
    <scope>NUCLEOTIDE SEQUENCE [LARGE SCALE GENOMIC DNA]</scope>
    <source>
        <strain evidence="1 2">CBS 226.95</strain>
    </source>
</reference>
<dbReference type="GeneID" id="36628143"/>
<name>A0A2T4A433_TRIHA</name>
<dbReference type="RefSeq" id="XP_024771496.1">
    <property type="nucleotide sequence ID" value="XM_024919574.1"/>
</dbReference>
<dbReference type="EMBL" id="KZ679685">
    <property type="protein sequence ID" value="PTB51819.1"/>
    <property type="molecule type" value="Genomic_DNA"/>
</dbReference>
<evidence type="ECO:0000313" key="2">
    <source>
        <dbReference type="Proteomes" id="UP000241690"/>
    </source>
</evidence>
<sequence length="64" mass="7194">MYLYIKPFVQDILEECKGRTVGADVARASPSFQRLLQKIHMTALGIARAASEQIDRHEHILSGI</sequence>
<protein>
    <submittedName>
        <fullName evidence="1">Uncharacterized protein</fullName>
    </submittedName>
</protein>
<dbReference type="AlphaFoldDB" id="A0A2T4A433"/>